<accession>A0A5B7EQH4</accession>
<evidence type="ECO:0000313" key="1">
    <source>
        <dbReference type="EMBL" id="MPC36412.1"/>
    </source>
</evidence>
<name>A0A5B7EQH4_PORTR</name>
<evidence type="ECO:0000313" key="2">
    <source>
        <dbReference type="Proteomes" id="UP000324222"/>
    </source>
</evidence>
<reference evidence="1 2" key="1">
    <citation type="submission" date="2019-05" db="EMBL/GenBank/DDBJ databases">
        <title>Another draft genome of Portunus trituberculatus and its Hox gene families provides insights of decapod evolution.</title>
        <authorList>
            <person name="Jeong J.-H."/>
            <person name="Song I."/>
            <person name="Kim S."/>
            <person name="Choi T."/>
            <person name="Kim D."/>
            <person name="Ryu S."/>
            <person name="Kim W."/>
        </authorList>
    </citation>
    <scope>NUCLEOTIDE SEQUENCE [LARGE SCALE GENOMIC DNA]</scope>
    <source>
        <tissue evidence="1">Muscle</tissue>
    </source>
</reference>
<protein>
    <submittedName>
        <fullName evidence="1">Uncharacterized protein</fullName>
    </submittedName>
</protein>
<proteinExistence type="predicted"/>
<gene>
    <name evidence="1" type="ORF">E2C01_029869</name>
</gene>
<organism evidence="1 2">
    <name type="scientific">Portunus trituberculatus</name>
    <name type="common">Swimming crab</name>
    <name type="synonym">Neptunus trituberculatus</name>
    <dbReference type="NCBI Taxonomy" id="210409"/>
    <lineage>
        <taxon>Eukaryota</taxon>
        <taxon>Metazoa</taxon>
        <taxon>Ecdysozoa</taxon>
        <taxon>Arthropoda</taxon>
        <taxon>Crustacea</taxon>
        <taxon>Multicrustacea</taxon>
        <taxon>Malacostraca</taxon>
        <taxon>Eumalacostraca</taxon>
        <taxon>Eucarida</taxon>
        <taxon>Decapoda</taxon>
        <taxon>Pleocyemata</taxon>
        <taxon>Brachyura</taxon>
        <taxon>Eubrachyura</taxon>
        <taxon>Portunoidea</taxon>
        <taxon>Portunidae</taxon>
        <taxon>Portuninae</taxon>
        <taxon>Portunus</taxon>
    </lineage>
</organism>
<dbReference type="EMBL" id="VSRR010003511">
    <property type="protein sequence ID" value="MPC36412.1"/>
    <property type="molecule type" value="Genomic_DNA"/>
</dbReference>
<dbReference type="AlphaFoldDB" id="A0A5B7EQH4"/>
<comment type="caution">
    <text evidence="1">The sequence shown here is derived from an EMBL/GenBank/DDBJ whole genome shotgun (WGS) entry which is preliminary data.</text>
</comment>
<sequence length="118" mass="13156">MKYLDSESEASGIETFIPNTTTTITTTITITTTTPSKARIVLPSLKKRSIEDRIPKENSAQSTTQNYIVICSCTAYKVLRSEESTSTTTTPSKTKATFLFFTQCHIFFPMIFISPNVL</sequence>
<dbReference type="Proteomes" id="UP000324222">
    <property type="component" value="Unassembled WGS sequence"/>
</dbReference>
<keyword evidence="2" id="KW-1185">Reference proteome</keyword>